<gene>
    <name evidence="1" type="ORF">MTR67_035250</name>
</gene>
<accession>A0AAF0U9Z4</accession>
<dbReference type="AlphaFoldDB" id="A0AAF0U9Z4"/>
<dbReference type="EMBL" id="CP133619">
    <property type="protein sequence ID" value="WMV41865.1"/>
    <property type="molecule type" value="Genomic_DNA"/>
</dbReference>
<dbReference type="PANTHER" id="PTHR33116:SF84">
    <property type="entry name" value="RNA-DIRECTED DNA POLYMERASE"/>
    <property type="match status" value="1"/>
</dbReference>
<dbReference type="PANTHER" id="PTHR33116">
    <property type="entry name" value="REVERSE TRANSCRIPTASE ZINC-BINDING DOMAIN-CONTAINING PROTEIN-RELATED-RELATED"/>
    <property type="match status" value="1"/>
</dbReference>
<evidence type="ECO:0000313" key="2">
    <source>
        <dbReference type="Proteomes" id="UP001234989"/>
    </source>
</evidence>
<dbReference type="Proteomes" id="UP001234989">
    <property type="component" value="Chromosome 8"/>
</dbReference>
<keyword evidence="2" id="KW-1185">Reference proteome</keyword>
<sequence>MIVCKGDVSSVSRIMEPLQHFSSVIGLVANMDKSNIFMTGVDDNTKSQLLSRIGYLQGSFPIRYLGLPLSSKKWSKWSVIN</sequence>
<evidence type="ECO:0000313" key="1">
    <source>
        <dbReference type="EMBL" id="WMV41865.1"/>
    </source>
</evidence>
<organism evidence="1 2">
    <name type="scientific">Solanum verrucosum</name>
    <dbReference type="NCBI Taxonomy" id="315347"/>
    <lineage>
        <taxon>Eukaryota</taxon>
        <taxon>Viridiplantae</taxon>
        <taxon>Streptophyta</taxon>
        <taxon>Embryophyta</taxon>
        <taxon>Tracheophyta</taxon>
        <taxon>Spermatophyta</taxon>
        <taxon>Magnoliopsida</taxon>
        <taxon>eudicotyledons</taxon>
        <taxon>Gunneridae</taxon>
        <taxon>Pentapetalae</taxon>
        <taxon>asterids</taxon>
        <taxon>lamiids</taxon>
        <taxon>Solanales</taxon>
        <taxon>Solanaceae</taxon>
        <taxon>Solanoideae</taxon>
        <taxon>Solaneae</taxon>
        <taxon>Solanum</taxon>
    </lineage>
</organism>
<reference evidence="1" key="1">
    <citation type="submission" date="2023-08" db="EMBL/GenBank/DDBJ databases">
        <title>A de novo genome assembly of Solanum verrucosum Schlechtendal, a Mexican diploid species geographically isolated from the other diploid A-genome species in potato relatives.</title>
        <authorList>
            <person name="Hosaka K."/>
        </authorList>
    </citation>
    <scope>NUCLEOTIDE SEQUENCE</scope>
    <source>
        <tissue evidence="1">Young leaves</tissue>
    </source>
</reference>
<name>A0AAF0U9Z4_SOLVR</name>
<proteinExistence type="predicted"/>
<protein>
    <submittedName>
        <fullName evidence="1">Uncharacterized protein</fullName>
    </submittedName>
</protein>